<organism evidence="1 2">
    <name type="scientific">Holotrichia oblita</name>
    <name type="common">Chafer beetle</name>
    <dbReference type="NCBI Taxonomy" id="644536"/>
    <lineage>
        <taxon>Eukaryota</taxon>
        <taxon>Metazoa</taxon>
        <taxon>Ecdysozoa</taxon>
        <taxon>Arthropoda</taxon>
        <taxon>Hexapoda</taxon>
        <taxon>Insecta</taxon>
        <taxon>Pterygota</taxon>
        <taxon>Neoptera</taxon>
        <taxon>Endopterygota</taxon>
        <taxon>Coleoptera</taxon>
        <taxon>Polyphaga</taxon>
        <taxon>Scarabaeiformia</taxon>
        <taxon>Scarabaeidae</taxon>
        <taxon>Melolonthinae</taxon>
        <taxon>Holotrichia</taxon>
    </lineage>
</organism>
<dbReference type="Proteomes" id="UP001056778">
    <property type="component" value="Chromosome 1"/>
</dbReference>
<evidence type="ECO:0000313" key="1">
    <source>
        <dbReference type="EMBL" id="KAI4471468.1"/>
    </source>
</evidence>
<keyword evidence="1" id="KW-0436">Ligase</keyword>
<dbReference type="EMBL" id="CM043015">
    <property type="protein sequence ID" value="KAI4471468.1"/>
    <property type="molecule type" value="Genomic_DNA"/>
</dbReference>
<proteinExistence type="predicted"/>
<name>A0ACB9TXI0_HOLOL</name>
<keyword evidence="2" id="KW-1185">Reference proteome</keyword>
<comment type="caution">
    <text evidence="1">The sequence shown here is derived from an EMBL/GenBank/DDBJ whole genome shotgun (WGS) entry which is preliminary data.</text>
</comment>
<sequence length="1627" mass="182907">MEYKTRRENNIVYGEPLDLPNEDRGLGYFFYEAFMKNLDKVFQIDGETGRSETYSTILQKSVRTAMEMRKMGLTEGDIITICTVNNMDSVVPVIAASFLNVVVANLDPSMSGRDSAYLLNMTRPKIIFTEESAIEMVENICDQLTYNPSVVVTGATTKHLSFNAFLSEKTGENEFKPVVVKDTNCAAVFFFSSGTTGMPKPIKCSHRSLLTHIYAMKKMQLHPEVCVHVSSFYWISAYLITMMTADCGGHKITFIFLASNAAYQLTKENTAGYDTSSLENIWFAGSMLNEEQLKKCQTYFPNSLASIGYGQTEASGFITIFCKARSSRLAKKHRGSIGIPLPGLAMKIVDHETEEILPPNVSGEIRLRSCTDALFVGYFNADAGDAFDSDGFLKTGDVGYLNEDDCLFITGRIKEMFKYQSWHIIPASVEKIIYEHPAVKEAIVIGIPHPADGDHPMAVVTLKEGYSNVNEDDIIDFVNARVLDREKLRAGVKIIDAATGDEETYGFVNKKCVRLALEMKNRGIQKNDVILVCSSNNMDSIVPILGTLYIQGISVTLDPTISLRDTTHLLKLIQPKIAFVEESSIELIESALSNSPFETKIIVMGNNKEYSTYAEFLKPNAEENTFTPKMVDDIKSTAIMFFSSGTTGLPKAIEISHYGIIYMVDSILAGIGKYTCAMHFTSFYWMTAVIITFLTIRTGGKKIVVKKFEAETALFYIQKYKIMNVFLPPSYTYHITEEAAKIYPCPELRAMTLGGSSISPEQLKKLRKYFPNCLVFVTYAQTEATGIITCYTPISYMKHKDKLTSSGQPWYNITLKIVNPDTEEVLGPNERGEIRIITPGLCNGYYNQDSSDMLDKDGFLKTGDVGYYDNDNFIHVCDRLKDMFKYQSWHIVPLSLENIIYEHPDVCEAIVIGIPQEVDGHIPMALVVLKDSPSNVTEEEMLNFANAKLLDREQLRGGLKFVRQLPKGTTGKISRKYIADLVVSDHVERIDNILYGPKQNIPIEERGLGRAIYNKMQEFKDRIMQINTSTGEQQTYADIHKKLIRIALEMQQRGIKANDIVLTCSYNSMDTILPIYSTLYLNAVTVNLDPSISLRDSMHLIKTISPKLIFVIPEALDLIERATANLEKKPQIVVMGVSKNYTTMSDFLKPHSYEDVFIPEDVSNIYNVCNIFFSSGTTGLPKAILHSNFSILTSCQRVSEYAISYKTILYYTSFYWISAFLFTTTGILMGSKRIFDGTFTPKGFMEAVENYKVDSIFLSPTLAMKFTEANTKNYNTQSFKHFICGGSTISETHVINLKKYFPHTRISIAYGQTESGGGVSLFTESTYHLFNKKPSSCGLPCTNTIIKIIDLESGRRLGPLQRGEIRVKTDALFRGYLDLSKTAEDPFDSDGFLKTGDIGYYDEDNCLYICDRIKEMFKYQSWHVVPASIETIIYEHPTVLEAIVVGIPHEIDDNHPLALVILREGCHTAEEELLAFVNEKLIDREKLRAGLKIVKRFPKTPTGKIVRRMARQVVISDFLIGGSPLNESHINNLLKYFPTTGLRNGYTQPESGTPVLIFTESSDSLQRKHPGSCGVPQVNTITQIVDLDSRRALESMEKREICIKSNATFREYIDINNKKENPPTMAF</sequence>
<protein>
    <submittedName>
        <fullName evidence="1">Long-chain-fatty-acid--coa ligase</fullName>
    </submittedName>
</protein>
<accession>A0ACB9TXI0</accession>
<gene>
    <name evidence="1" type="ORF">MML48_1g00623</name>
</gene>
<evidence type="ECO:0000313" key="2">
    <source>
        <dbReference type="Proteomes" id="UP001056778"/>
    </source>
</evidence>
<reference evidence="1" key="1">
    <citation type="submission" date="2022-04" db="EMBL/GenBank/DDBJ databases">
        <title>Chromosome-scale genome assembly of Holotrichia oblita Faldermann.</title>
        <authorList>
            <person name="Rongchong L."/>
        </authorList>
    </citation>
    <scope>NUCLEOTIDE SEQUENCE</scope>
    <source>
        <strain evidence="1">81SQS9</strain>
    </source>
</reference>